<keyword evidence="5" id="KW-1133">Transmembrane helix</keyword>
<keyword evidence="5" id="KW-0812">Transmembrane</keyword>
<dbReference type="OrthoDB" id="9795078at2"/>
<feature type="domain" description="Methyl-accepting transducer" evidence="6">
    <location>
        <begin position="213"/>
        <end position="441"/>
    </location>
</feature>
<dbReference type="Pfam" id="PF00015">
    <property type="entry name" value="MCPsignal"/>
    <property type="match status" value="1"/>
</dbReference>
<feature type="transmembrane region" description="Helical" evidence="5">
    <location>
        <begin position="133"/>
        <end position="150"/>
    </location>
</feature>
<feature type="transmembrane region" description="Helical" evidence="5">
    <location>
        <begin position="24"/>
        <end position="45"/>
    </location>
</feature>
<accession>A0A5S9PMV7</accession>
<organism evidence="7 8">
    <name type="scientific">BD1-7 clade bacterium</name>
    <dbReference type="NCBI Taxonomy" id="2029982"/>
    <lineage>
        <taxon>Bacteria</taxon>
        <taxon>Pseudomonadati</taxon>
        <taxon>Pseudomonadota</taxon>
        <taxon>Gammaproteobacteria</taxon>
        <taxon>Cellvibrionales</taxon>
        <taxon>Spongiibacteraceae</taxon>
        <taxon>BD1-7 clade</taxon>
    </lineage>
</organism>
<sequence>MQYVDFFVSRDIERNSQAFYESRMLVVIVYCYLWVMTAFGIFYGFFSSTTYEEKQLILGLTGSLTIGLFACLGLNKATGFSDAIGQFLIGATCVATVAIVYFTGGPLQSPFTVLAFVPAFLSFCLGGLKSGVVWSAIISLSLLAAFLAAMNGHTFPFLAAASSVNESRAFGLMIVLLVIINLVIIYEVMNVFLRSEVDKERDRYKDTANIALEGSIVSQTAESLSASGVSVVESTNMQAEAIEQLSTTAEELGATAQQNSNMAASAMSAINTTNEYLDISANDIAVLTQAMAEVSALSQEIQTINNVINDIAYQTNLLSLNAMIEASRLSEQTGFNVVALEVKKLAERSATSAKNIDDLLSRNQTAVAKGVTISDTIKTRFTDISSQVGSLVRDVQNVSDASHEQSVGITQMQVSLDHIEDAVKKNHQLAEESALLADELRSNSSKMTDMLSSL</sequence>
<evidence type="ECO:0000256" key="1">
    <source>
        <dbReference type="ARBA" id="ARBA00022500"/>
    </source>
</evidence>
<keyword evidence="2 4" id="KW-0807">Transducer</keyword>
<evidence type="ECO:0000256" key="5">
    <source>
        <dbReference type="SAM" id="Phobius"/>
    </source>
</evidence>
<dbReference type="InterPro" id="IPR004090">
    <property type="entry name" value="Chemotax_Me-accpt_rcpt"/>
</dbReference>
<feature type="transmembrane region" description="Helical" evidence="5">
    <location>
        <begin position="87"/>
        <end position="104"/>
    </location>
</feature>
<dbReference type="AlphaFoldDB" id="A0A5S9PMV7"/>
<name>A0A5S9PMV7_9GAMM</name>
<dbReference type="PRINTS" id="PR00260">
    <property type="entry name" value="CHEMTRNSDUCR"/>
</dbReference>
<dbReference type="PROSITE" id="PS50111">
    <property type="entry name" value="CHEMOTAXIS_TRANSDUC_2"/>
    <property type="match status" value="1"/>
</dbReference>
<comment type="similarity">
    <text evidence="3">Belongs to the methyl-accepting chemotaxis (MCP) protein family.</text>
</comment>
<keyword evidence="8" id="KW-1185">Reference proteome</keyword>
<gene>
    <name evidence="7" type="primary">trg_2</name>
    <name evidence="7" type="ORF">OPDIPICF_00986</name>
</gene>
<dbReference type="SUPFAM" id="SSF58104">
    <property type="entry name" value="Methyl-accepting chemotaxis protein (MCP) signaling domain"/>
    <property type="match status" value="1"/>
</dbReference>
<keyword evidence="1" id="KW-0145">Chemotaxis</keyword>
<evidence type="ECO:0000313" key="7">
    <source>
        <dbReference type="EMBL" id="CAA0105721.1"/>
    </source>
</evidence>
<keyword evidence="5" id="KW-0472">Membrane</keyword>
<dbReference type="Proteomes" id="UP000441399">
    <property type="component" value="Unassembled WGS sequence"/>
</dbReference>
<dbReference type="PANTHER" id="PTHR43531">
    <property type="entry name" value="PROTEIN ICFG"/>
    <property type="match status" value="1"/>
</dbReference>
<protein>
    <submittedName>
        <fullName evidence="7">Methyl-accepting chemotaxis protein III</fullName>
    </submittedName>
</protein>
<dbReference type="InterPro" id="IPR051310">
    <property type="entry name" value="MCP_chemotaxis"/>
</dbReference>
<dbReference type="GO" id="GO:0007165">
    <property type="term" value="P:signal transduction"/>
    <property type="evidence" value="ECO:0007669"/>
    <property type="project" value="UniProtKB-KW"/>
</dbReference>
<evidence type="ECO:0000313" key="8">
    <source>
        <dbReference type="Proteomes" id="UP000441399"/>
    </source>
</evidence>
<evidence type="ECO:0000256" key="3">
    <source>
        <dbReference type="ARBA" id="ARBA00029447"/>
    </source>
</evidence>
<dbReference type="SMART" id="SM00283">
    <property type="entry name" value="MA"/>
    <property type="match status" value="1"/>
</dbReference>
<evidence type="ECO:0000259" key="6">
    <source>
        <dbReference type="PROSITE" id="PS50111"/>
    </source>
</evidence>
<feature type="transmembrane region" description="Helical" evidence="5">
    <location>
        <begin position="57"/>
        <end position="75"/>
    </location>
</feature>
<dbReference type="InterPro" id="IPR004089">
    <property type="entry name" value="MCPsignal_dom"/>
</dbReference>
<dbReference type="GO" id="GO:0016020">
    <property type="term" value="C:membrane"/>
    <property type="evidence" value="ECO:0007669"/>
    <property type="project" value="InterPro"/>
</dbReference>
<feature type="transmembrane region" description="Helical" evidence="5">
    <location>
        <begin position="170"/>
        <end position="193"/>
    </location>
</feature>
<dbReference type="GO" id="GO:0004888">
    <property type="term" value="F:transmembrane signaling receptor activity"/>
    <property type="evidence" value="ECO:0007669"/>
    <property type="project" value="InterPro"/>
</dbReference>
<dbReference type="Gene3D" id="1.10.287.950">
    <property type="entry name" value="Methyl-accepting chemotaxis protein"/>
    <property type="match status" value="1"/>
</dbReference>
<dbReference type="EMBL" id="CACSIO010000012">
    <property type="protein sequence ID" value="CAA0105721.1"/>
    <property type="molecule type" value="Genomic_DNA"/>
</dbReference>
<reference evidence="7 8" key="1">
    <citation type="submission" date="2019-11" db="EMBL/GenBank/DDBJ databases">
        <authorList>
            <person name="Holert J."/>
        </authorList>
    </citation>
    <scope>NUCLEOTIDE SEQUENCE [LARGE SCALE GENOMIC DNA]</scope>
    <source>
        <strain evidence="7">SB11_3</strain>
    </source>
</reference>
<evidence type="ECO:0000256" key="4">
    <source>
        <dbReference type="PROSITE-ProRule" id="PRU00284"/>
    </source>
</evidence>
<feature type="transmembrane region" description="Helical" evidence="5">
    <location>
        <begin position="110"/>
        <end position="128"/>
    </location>
</feature>
<dbReference type="PANTHER" id="PTHR43531:SF11">
    <property type="entry name" value="METHYL-ACCEPTING CHEMOTAXIS PROTEIN 3"/>
    <property type="match status" value="1"/>
</dbReference>
<evidence type="ECO:0000256" key="2">
    <source>
        <dbReference type="ARBA" id="ARBA00023224"/>
    </source>
</evidence>
<proteinExistence type="inferred from homology"/>
<dbReference type="GO" id="GO:0006935">
    <property type="term" value="P:chemotaxis"/>
    <property type="evidence" value="ECO:0007669"/>
    <property type="project" value="UniProtKB-KW"/>
</dbReference>